<evidence type="ECO:0000256" key="8">
    <source>
        <dbReference type="SAM" id="MobiDB-lite"/>
    </source>
</evidence>
<evidence type="ECO:0000256" key="5">
    <source>
        <dbReference type="ARBA" id="ARBA00022786"/>
    </source>
</evidence>
<dbReference type="InterPro" id="IPR038765">
    <property type="entry name" value="Papain-like_cys_pep_sf"/>
</dbReference>
<feature type="domain" description="USP" evidence="9">
    <location>
        <begin position="269"/>
        <end position="999"/>
    </location>
</feature>
<gene>
    <name evidence="10" type="ORF">DIURU_000834</name>
</gene>
<dbReference type="InterPro" id="IPR018200">
    <property type="entry name" value="USP_CS"/>
</dbReference>
<dbReference type="Gene3D" id="3.90.70.10">
    <property type="entry name" value="Cysteine proteinases"/>
    <property type="match status" value="2"/>
</dbReference>
<keyword evidence="11" id="KW-1185">Reference proteome</keyword>
<evidence type="ECO:0000256" key="1">
    <source>
        <dbReference type="ARBA" id="ARBA00000707"/>
    </source>
</evidence>
<dbReference type="GO" id="GO:0006508">
    <property type="term" value="P:proteolysis"/>
    <property type="evidence" value="ECO:0007669"/>
    <property type="project" value="UniProtKB-KW"/>
</dbReference>
<dbReference type="OrthoDB" id="292964at2759"/>
<organism evidence="10 11">
    <name type="scientific">Diutina rugosa</name>
    <name type="common">Yeast</name>
    <name type="synonym">Candida rugosa</name>
    <dbReference type="NCBI Taxonomy" id="5481"/>
    <lineage>
        <taxon>Eukaryota</taxon>
        <taxon>Fungi</taxon>
        <taxon>Dikarya</taxon>
        <taxon>Ascomycota</taxon>
        <taxon>Saccharomycotina</taxon>
        <taxon>Pichiomycetes</taxon>
        <taxon>Debaryomycetaceae</taxon>
        <taxon>Diutina</taxon>
    </lineage>
</organism>
<feature type="region of interest" description="Disordered" evidence="8">
    <location>
        <begin position="726"/>
        <end position="773"/>
    </location>
</feature>
<evidence type="ECO:0000256" key="3">
    <source>
        <dbReference type="ARBA" id="ARBA00012759"/>
    </source>
</evidence>
<keyword evidence="4" id="KW-0645">Protease</keyword>
<evidence type="ECO:0000256" key="2">
    <source>
        <dbReference type="ARBA" id="ARBA00009085"/>
    </source>
</evidence>
<dbReference type="InterPro" id="IPR028889">
    <property type="entry name" value="USP"/>
</dbReference>
<evidence type="ECO:0000256" key="4">
    <source>
        <dbReference type="ARBA" id="ARBA00022670"/>
    </source>
</evidence>
<dbReference type="VEuPathDB" id="FungiDB:DIURU_000834"/>
<protein>
    <recommendedName>
        <fullName evidence="3">ubiquitinyl hydrolase 1</fullName>
        <ecNumber evidence="3">3.4.19.12</ecNumber>
    </recommendedName>
</protein>
<evidence type="ECO:0000256" key="6">
    <source>
        <dbReference type="ARBA" id="ARBA00022801"/>
    </source>
</evidence>
<dbReference type="AlphaFoldDB" id="A0A642UWP5"/>
<accession>A0A642UWP5</accession>
<dbReference type="RefSeq" id="XP_034014501.1">
    <property type="nucleotide sequence ID" value="XM_034159126.1"/>
</dbReference>
<evidence type="ECO:0000259" key="9">
    <source>
        <dbReference type="PROSITE" id="PS50235"/>
    </source>
</evidence>
<name>A0A642UWP5_DIURU</name>
<evidence type="ECO:0000313" key="10">
    <source>
        <dbReference type="EMBL" id="KAA8907150.1"/>
    </source>
</evidence>
<dbReference type="EC" id="3.4.19.12" evidence="3"/>
<comment type="similarity">
    <text evidence="2">Belongs to the peptidase C19 family.</text>
</comment>
<keyword evidence="5" id="KW-0833">Ubl conjugation pathway</keyword>
<dbReference type="Pfam" id="PF00443">
    <property type="entry name" value="UCH"/>
    <property type="match status" value="1"/>
</dbReference>
<keyword evidence="7" id="KW-0788">Thiol protease</keyword>
<comment type="catalytic activity">
    <reaction evidence="1">
        <text>Thiol-dependent hydrolysis of ester, thioester, amide, peptide and isopeptide bonds formed by the C-terminal Gly of ubiquitin (a 76-residue protein attached to proteins as an intracellular targeting signal).</text>
        <dbReference type="EC" id="3.4.19.12"/>
    </reaction>
</comment>
<keyword evidence="6" id="KW-0378">Hydrolase</keyword>
<dbReference type="Proteomes" id="UP000449547">
    <property type="component" value="Unassembled WGS sequence"/>
</dbReference>
<feature type="compositionally biased region" description="Basic and acidic residues" evidence="8">
    <location>
        <begin position="1082"/>
        <end position="1097"/>
    </location>
</feature>
<dbReference type="GO" id="GO:0004843">
    <property type="term" value="F:cysteine-type deubiquitinase activity"/>
    <property type="evidence" value="ECO:0007669"/>
    <property type="project" value="UniProtKB-EC"/>
</dbReference>
<dbReference type="OMA" id="PYCEKPE"/>
<dbReference type="PROSITE" id="PS00973">
    <property type="entry name" value="USP_2"/>
    <property type="match status" value="1"/>
</dbReference>
<comment type="caution">
    <text evidence="10">The sequence shown here is derived from an EMBL/GenBank/DDBJ whole genome shotgun (WGS) entry which is preliminary data.</text>
</comment>
<sequence>MADPTADAGGHGTANPPATPSAEEIKSYVARVMESARPAPGECWYVVPWTYLEAIATSEHTDLDSLAADVGTVDSHTVIDPQGSLVADTWAVSPEAYSKLTSCFGVSNPHSAPVTRYIVSVSDDKPPHNVKLEDRIPVFIVHKLSATTQKRGYYNREPKSVPFSSTKTFGALLDEIGGVSSASSRLWVIPTTGRIPTNISVPQFIRQYSPKLVLPSLYDQPLASQGIIPGQEYHVVVESLQQGHFPLDTYLTQISAPDAEHTLSHGGTLGLSNLGNTCYMNSALQCLLHIPELCLYFLFDLHYRELNKENPLGYHGDVAQAFGSLLQQTYDTGVSGSLAPREFKSTIGRYSQMFYGYMQQDSQELLSWLLDALHEDLNRIIEKPYSEKPELDDKDVGNREAIIELADKCWEQYKQRNSSVITDLFTGLYQSTLVCPSCDKTSITFDPFNDITLPLPIEKKWYHTFTVVDLGDGTLFKGDGESRMFEYEVELTKTSSVEELRKYVANQLSVDAKDLFIYDIFQNQVYKDYQSNSSETRFTPVSQQISSDDKVVIYYIPHDETDIIVPVQTSLESEDTSYKSSTPVAIPLFAKFTPEEADSFGTIISKMWELEQIFTSERLPHHDYYEERGDRRFTSEDFGGDGNDSDVSLADPSVNPDELFTINYHVTNTKMASADNRRIFVPYGGYLGSFSPLSAALPAAKRRFYYHKALANDEYVVVNTPEVPVLMSVGPSDDDESSSEPQLGGTLLDDDQDPPEPITGALPSEIGTSDEVNSDNKLDELASSESITPSTTPIAWEDAPRGPLITRYTQLQCEWRRGPWAEFMFDVPIPRMHNPSLESSKRAYLRQRQAKISLNDCLAQFSKPEVLGEHDLWYCPNCKEHKQATKSIQLWRCGDIVTIHLKRFSSARAFADKIEMVVDFPIEGLDLSPYIAGPGDEQVYDLIGVDNHYGGLGGGHYTACVKNNRDGKWYNYNDSQVSPLADPQSMITGAAYLLFYRKRRSSPLVGSEQFHQLVAEGRQQFEASVESARERMTSVASQIERYRVETGADSESDPESETSSGSGAEPEFVHESDDDLYASDDTSVRKQRLLEKGDTTKKVHITGSGHERVTHSPKLED</sequence>
<dbReference type="SUPFAM" id="SSF54001">
    <property type="entry name" value="Cysteine proteinases"/>
    <property type="match status" value="1"/>
</dbReference>
<dbReference type="PANTHER" id="PTHR21646:SF24">
    <property type="entry name" value="UBIQUITIN CARBOXYL-TERMINAL HYDROLASE"/>
    <property type="match status" value="1"/>
</dbReference>
<dbReference type="InterPro" id="IPR001394">
    <property type="entry name" value="Peptidase_C19_UCH"/>
</dbReference>
<proteinExistence type="inferred from homology"/>
<evidence type="ECO:0000313" key="11">
    <source>
        <dbReference type="Proteomes" id="UP000449547"/>
    </source>
</evidence>
<dbReference type="PANTHER" id="PTHR21646">
    <property type="entry name" value="UBIQUITIN CARBOXYL-TERMINAL HYDROLASE"/>
    <property type="match status" value="1"/>
</dbReference>
<dbReference type="EMBL" id="SWFT01000027">
    <property type="protein sequence ID" value="KAA8907150.1"/>
    <property type="molecule type" value="Genomic_DNA"/>
</dbReference>
<dbReference type="InterPro" id="IPR050185">
    <property type="entry name" value="Ub_carboxyl-term_hydrolase"/>
</dbReference>
<evidence type="ECO:0000256" key="7">
    <source>
        <dbReference type="ARBA" id="ARBA00022807"/>
    </source>
</evidence>
<reference evidence="10 11" key="1">
    <citation type="submission" date="2019-07" db="EMBL/GenBank/DDBJ databases">
        <title>Genome assembly of two rare yeast pathogens: Diutina rugosa and Trichomonascus ciferrii.</title>
        <authorList>
            <person name="Mixao V."/>
            <person name="Saus E."/>
            <person name="Hansen A."/>
            <person name="Lass-Flor C."/>
            <person name="Gabaldon T."/>
        </authorList>
    </citation>
    <scope>NUCLEOTIDE SEQUENCE [LARGE SCALE GENOMIC DNA]</scope>
    <source>
        <strain evidence="10 11">CBS 613</strain>
    </source>
</reference>
<dbReference type="GeneID" id="54779487"/>
<dbReference type="GO" id="GO:0016579">
    <property type="term" value="P:protein deubiquitination"/>
    <property type="evidence" value="ECO:0007669"/>
    <property type="project" value="InterPro"/>
</dbReference>
<feature type="compositionally biased region" description="Basic and acidic residues" evidence="8">
    <location>
        <begin position="1105"/>
        <end position="1117"/>
    </location>
</feature>
<feature type="region of interest" description="Disordered" evidence="8">
    <location>
        <begin position="1"/>
        <end position="22"/>
    </location>
</feature>
<dbReference type="PROSITE" id="PS00972">
    <property type="entry name" value="USP_1"/>
    <property type="match status" value="1"/>
</dbReference>
<feature type="region of interest" description="Disordered" evidence="8">
    <location>
        <begin position="1035"/>
        <end position="1117"/>
    </location>
</feature>
<dbReference type="PROSITE" id="PS50235">
    <property type="entry name" value="USP_3"/>
    <property type="match status" value="1"/>
</dbReference>